<gene>
    <name evidence="1" type="ORF">H9849_08120</name>
</gene>
<proteinExistence type="predicted"/>
<feature type="non-terminal residue" evidence="1">
    <location>
        <position position="1"/>
    </location>
</feature>
<reference evidence="1" key="1">
    <citation type="journal article" date="2021" name="PeerJ">
        <title>Extensive microbial diversity within the chicken gut microbiome revealed by metagenomics and culture.</title>
        <authorList>
            <person name="Gilroy R."/>
            <person name="Ravi A."/>
            <person name="Getino M."/>
            <person name="Pursley I."/>
            <person name="Horton D.L."/>
            <person name="Alikhan N.F."/>
            <person name="Baker D."/>
            <person name="Gharbi K."/>
            <person name="Hall N."/>
            <person name="Watson M."/>
            <person name="Adriaenssens E.M."/>
            <person name="Foster-Nyarko E."/>
            <person name="Jarju S."/>
            <person name="Secka A."/>
            <person name="Antonio M."/>
            <person name="Oren A."/>
            <person name="Chaudhuri R.R."/>
            <person name="La Ragione R."/>
            <person name="Hildebrand F."/>
            <person name="Pallen M.J."/>
        </authorList>
    </citation>
    <scope>NUCLEOTIDE SEQUENCE</scope>
    <source>
        <strain evidence="1">ChiSxjej3B15-1167</strain>
    </source>
</reference>
<evidence type="ECO:0000313" key="2">
    <source>
        <dbReference type="Proteomes" id="UP000886805"/>
    </source>
</evidence>
<evidence type="ECO:0000313" key="1">
    <source>
        <dbReference type="EMBL" id="HIX72972.1"/>
    </source>
</evidence>
<accession>A0A9D2BEY2</accession>
<name>A0A9D2BEY2_9FIRM</name>
<comment type="caution">
    <text evidence="1">The sequence shown here is derived from an EMBL/GenBank/DDBJ whole genome shotgun (WGS) entry which is preliminary data.</text>
</comment>
<dbReference type="Proteomes" id="UP000886805">
    <property type="component" value="Unassembled WGS sequence"/>
</dbReference>
<dbReference type="AlphaFoldDB" id="A0A9D2BEY2"/>
<protein>
    <submittedName>
        <fullName evidence="1">MarR family transcriptional regulator</fullName>
    </submittedName>
</protein>
<dbReference type="Gene3D" id="1.10.10.10">
    <property type="entry name" value="Winged helix-like DNA-binding domain superfamily/Winged helix DNA-binding domain"/>
    <property type="match status" value="1"/>
</dbReference>
<organism evidence="1 2">
    <name type="scientific">Candidatus Anaerobutyricum stercoripullorum</name>
    <dbReference type="NCBI Taxonomy" id="2838456"/>
    <lineage>
        <taxon>Bacteria</taxon>
        <taxon>Bacillati</taxon>
        <taxon>Bacillota</taxon>
        <taxon>Clostridia</taxon>
        <taxon>Lachnospirales</taxon>
        <taxon>Lachnospiraceae</taxon>
        <taxon>Anaerobutyricum</taxon>
    </lineage>
</organism>
<reference evidence="1" key="2">
    <citation type="submission" date="2021-04" db="EMBL/GenBank/DDBJ databases">
        <authorList>
            <person name="Gilroy R."/>
        </authorList>
    </citation>
    <scope>NUCLEOTIDE SEQUENCE</scope>
    <source>
        <strain evidence="1">ChiSxjej3B15-1167</strain>
    </source>
</reference>
<dbReference type="EMBL" id="DXEQ01000240">
    <property type="protein sequence ID" value="HIX72972.1"/>
    <property type="molecule type" value="Genomic_DNA"/>
</dbReference>
<sequence length="67" mass="7785">RLKRIVPTEKTVELHGHIIANIHYMEDILKEGIPREDMETCMRVLEQMSANLAGNEKDRGKETTKHE</sequence>
<dbReference type="InterPro" id="IPR036388">
    <property type="entry name" value="WH-like_DNA-bd_sf"/>
</dbReference>